<evidence type="ECO:0000256" key="4">
    <source>
        <dbReference type="ARBA" id="ARBA00022989"/>
    </source>
</evidence>
<evidence type="ECO:0000256" key="9">
    <source>
        <dbReference type="SAM" id="Phobius"/>
    </source>
</evidence>
<organism evidence="11 12">
    <name type="scientific">Hermetia illucens</name>
    <name type="common">Black soldier fly</name>
    <dbReference type="NCBI Taxonomy" id="343691"/>
    <lineage>
        <taxon>Eukaryota</taxon>
        <taxon>Metazoa</taxon>
        <taxon>Ecdysozoa</taxon>
        <taxon>Arthropoda</taxon>
        <taxon>Hexapoda</taxon>
        <taxon>Insecta</taxon>
        <taxon>Pterygota</taxon>
        <taxon>Neoptera</taxon>
        <taxon>Endopterygota</taxon>
        <taxon>Diptera</taxon>
        <taxon>Brachycera</taxon>
        <taxon>Stratiomyomorpha</taxon>
        <taxon>Stratiomyidae</taxon>
        <taxon>Hermetiinae</taxon>
        <taxon>Hermetia</taxon>
    </lineage>
</organism>
<evidence type="ECO:0000313" key="11">
    <source>
        <dbReference type="EMBL" id="CAD7089687.1"/>
    </source>
</evidence>
<evidence type="ECO:0000259" key="10">
    <source>
        <dbReference type="PROSITE" id="PS50262"/>
    </source>
</evidence>
<feature type="transmembrane region" description="Helical" evidence="9">
    <location>
        <begin position="37"/>
        <end position="61"/>
    </location>
</feature>
<accession>A0A7R8YZ64</accession>
<evidence type="ECO:0000256" key="2">
    <source>
        <dbReference type="ARBA" id="ARBA00010663"/>
    </source>
</evidence>
<keyword evidence="8" id="KW-0807">Transducer</keyword>
<keyword evidence="6 9" id="KW-0472">Membrane</keyword>
<dbReference type="InterPro" id="IPR017452">
    <property type="entry name" value="GPCR_Rhodpsn_7TM"/>
</dbReference>
<keyword evidence="4 9" id="KW-1133">Transmembrane helix</keyword>
<dbReference type="PRINTS" id="PR00237">
    <property type="entry name" value="GPCRRHODOPSN"/>
</dbReference>
<dbReference type="OrthoDB" id="10037617at2759"/>
<evidence type="ECO:0000256" key="6">
    <source>
        <dbReference type="ARBA" id="ARBA00023136"/>
    </source>
</evidence>
<feature type="transmembrane region" description="Helical" evidence="9">
    <location>
        <begin position="198"/>
        <end position="219"/>
    </location>
</feature>
<protein>
    <recommendedName>
        <fullName evidence="10">G-protein coupled receptors family 1 profile domain-containing protein</fullName>
    </recommendedName>
</protein>
<keyword evidence="5" id="KW-0297">G-protein coupled receptor</keyword>
<reference evidence="11 12" key="1">
    <citation type="submission" date="2020-11" db="EMBL/GenBank/DDBJ databases">
        <authorList>
            <person name="Wallbank WR R."/>
            <person name="Pardo Diaz C."/>
            <person name="Kozak K."/>
            <person name="Martin S."/>
            <person name="Jiggins C."/>
            <person name="Moest M."/>
            <person name="Warren A I."/>
            <person name="Generalovic N T."/>
            <person name="Byers J.R.P. K."/>
            <person name="Montejo-Kovacevich G."/>
            <person name="Yen C E."/>
        </authorList>
    </citation>
    <scope>NUCLEOTIDE SEQUENCE [LARGE SCALE GENOMIC DNA]</scope>
</reference>
<dbReference type="Pfam" id="PF00001">
    <property type="entry name" value="7tm_1"/>
    <property type="match status" value="1"/>
</dbReference>
<dbReference type="PANTHER" id="PTHR24238:SF75">
    <property type="entry name" value="CHOLECYSTOKININ-LIKE RECEPTOR AT 17D1-RELATED"/>
    <property type="match status" value="1"/>
</dbReference>
<keyword evidence="3 9" id="KW-0812">Transmembrane</keyword>
<dbReference type="GO" id="GO:0005886">
    <property type="term" value="C:plasma membrane"/>
    <property type="evidence" value="ECO:0007669"/>
    <property type="project" value="TreeGrafter"/>
</dbReference>
<evidence type="ECO:0000256" key="8">
    <source>
        <dbReference type="ARBA" id="ARBA00023224"/>
    </source>
</evidence>
<proteinExistence type="inferred from homology"/>
<dbReference type="PANTHER" id="PTHR24238">
    <property type="entry name" value="G-PROTEIN COUPLED RECEPTOR"/>
    <property type="match status" value="1"/>
</dbReference>
<gene>
    <name evidence="11" type="ORF">HERILL_LOCUS12220</name>
</gene>
<dbReference type="GO" id="GO:0008188">
    <property type="term" value="F:neuropeptide receptor activity"/>
    <property type="evidence" value="ECO:0007669"/>
    <property type="project" value="TreeGrafter"/>
</dbReference>
<dbReference type="PROSITE" id="PS50262">
    <property type="entry name" value="G_PROTEIN_RECEP_F1_2"/>
    <property type="match status" value="1"/>
</dbReference>
<dbReference type="Proteomes" id="UP000594454">
    <property type="component" value="Chromosome 5"/>
</dbReference>
<comment type="similarity">
    <text evidence="2">Belongs to the G-protein coupled receptor 1 family.</text>
</comment>
<evidence type="ECO:0000256" key="1">
    <source>
        <dbReference type="ARBA" id="ARBA00004141"/>
    </source>
</evidence>
<sequence length="274" mass="32118">MSKRQRLNYSVLLPCFAKRHHKCRELWPPDSKEYEKAFNIFLDIILLIIPVLVLTSTYTLISRTLWHGMRAERASKKTQSTDNLMEVFINKNGSPSNRSFMSYRTSSRENLSLNCQQYNNQCLQAPVILKEYSYSARRKQGLRRTNIEKSLQNKKRVIKMLFMVVLEFFLCWTPLYVINTVALFNPPIVYKNLGYSAITFFQLLAYSSSCCNPITYCFMNRGFRKAFLNLFRCFKRFRTPKRKISIGGGGTQETDLEISRLQCQRLCTDSTQSY</sequence>
<feature type="domain" description="G-protein coupled receptors family 1 profile" evidence="10">
    <location>
        <begin position="23"/>
        <end position="216"/>
    </location>
</feature>
<evidence type="ECO:0000256" key="5">
    <source>
        <dbReference type="ARBA" id="ARBA00023040"/>
    </source>
</evidence>
<feature type="transmembrane region" description="Helical" evidence="9">
    <location>
        <begin position="157"/>
        <end position="178"/>
    </location>
</feature>
<evidence type="ECO:0000313" key="12">
    <source>
        <dbReference type="Proteomes" id="UP000594454"/>
    </source>
</evidence>
<evidence type="ECO:0000256" key="3">
    <source>
        <dbReference type="ARBA" id="ARBA00022692"/>
    </source>
</evidence>
<dbReference type="EMBL" id="LR899013">
    <property type="protein sequence ID" value="CAD7089687.1"/>
    <property type="molecule type" value="Genomic_DNA"/>
</dbReference>
<evidence type="ECO:0000256" key="7">
    <source>
        <dbReference type="ARBA" id="ARBA00023170"/>
    </source>
</evidence>
<dbReference type="InterPro" id="IPR000276">
    <property type="entry name" value="GPCR_Rhodpsn"/>
</dbReference>
<keyword evidence="7" id="KW-0675">Receptor</keyword>
<name>A0A7R8YZ64_HERIL</name>
<dbReference type="InParanoid" id="A0A7R8YZ64"/>
<comment type="subcellular location">
    <subcellularLocation>
        <location evidence="1">Membrane</location>
        <topology evidence="1">Multi-pass membrane protein</topology>
    </subcellularLocation>
</comment>
<dbReference type="SUPFAM" id="SSF81321">
    <property type="entry name" value="Family A G protein-coupled receptor-like"/>
    <property type="match status" value="1"/>
</dbReference>
<dbReference type="AlphaFoldDB" id="A0A7R8YZ64"/>
<dbReference type="Gene3D" id="1.20.1070.10">
    <property type="entry name" value="Rhodopsin 7-helix transmembrane proteins"/>
    <property type="match status" value="1"/>
</dbReference>
<keyword evidence="12" id="KW-1185">Reference proteome</keyword>